<evidence type="ECO:0000256" key="8">
    <source>
        <dbReference type="ARBA" id="ARBA00046726"/>
    </source>
</evidence>
<dbReference type="Proteomes" id="UP000261660">
    <property type="component" value="Unplaced"/>
</dbReference>
<protein>
    <recommendedName>
        <fullName evidence="9">C-C motif chemokine</fullName>
    </recommendedName>
</protein>
<feature type="signal peptide" evidence="9">
    <location>
        <begin position="1"/>
        <end position="24"/>
    </location>
</feature>
<dbReference type="FunFam" id="2.40.50.40:FF:000002">
    <property type="entry name" value="C-C motif chemokine"/>
    <property type="match status" value="1"/>
</dbReference>
<comment type="subcellular location">
    <subcellularLocation>
        <location evidence="1 9">Secreted</location>
    </subcellularLocation>
</comment>
<reference evidence="12" key="1">
    <citation type="submission" date="2025-08" db="UniProtKB">
        <authorList>
            <consortium name="Ensembl"/>
        </authorList>
    </citation>
    <scope>IDENTIFICATION</scope>
</reference>
<evidence type="ECO:0000256" key="10">
    <source>
        <dbReference type="SAM" id="MobiDB-lite"/>
    </source>
</evidence>
<dbReference type="InterPro" id="IPR039809">
    <property type="entry name" value="Chemokine_b/g/d"/>
</dbReference>
<sequence length="119" mass="13426">MMRMKKPVILVTCVLLLSTLTVLASENTYGPAVCCFQFIEKKLSKNRVLTYRYTNKQCPKKAVIFTMKNGKEFCANPAEQWVKDIISGKLTKMNDVPGPTPGTQTLTQPNTRTNTRTHN</sequence>
<evidence type="ECO:0000256" key="6">
    <source>
        <dbReference type="ARBA" id="ARBA00023157"/>
    </source>
</evidence>
<keyword evidence="5 9" id="KW-0732">Signal</keyword>
<evidence type="ECO:0000259" key="11">
    <source>
        <dbReference type="SMART" id="SM00199"/>
    </source>
</evidence>
<name>A0A3Q3EYE5_9LABR</name>
<evidence type="ECO:0000313" key="12">
    <source>
        <dbReference type="Ensembl" id="ENSLBEP00000012384.1"/>
    </source>
</evidence>
<dbReference type="GeneTree" id="ENSGT01100000263482"/>
<keyword evidence="9" id="KW-0145">Chemotaxis</keyword>
<dbReference type="GO" id="GO:0006955">
    <property type="term" value="P:immune response"/>
    <property type="evidence" value="ECO:0007669"/>
    <property type="project" value="InterPro"/>
</dbReference>
<evidence type="ECO:0000256" key="2">
    <source>
        <dbReference type="ARBA" id="ARBA00010868"/>
    </source>
</evidence>
<accession>A0A3Q3EYE5</accession>
<dbReference type="PANTHER" id="PTHR12015:SF183">
    <property type="entry name" value="C-C MOTIF CHEMOKINE 3"/>
    <property type="match status" value="1"/>
</dbReference>
<dbReference type="CDD" id="cd00272">
    <property type="entry name" value="Chemokine_CC"/>
    <property type="match status" value="1"/>
</dbReference>
<keyword evidence="6" id="KW-1015">Disulfide bond</keyword>
<comment type="function">
    <text evidence="7">Monokine with inflammatory and chemokinetic properties. Binds to CCR1, CCR4 and CCR5. One of the major HIV-suppressive factors produced by CD8+ T-cells. Recombinant MIP-1-alpha induces a dose-dependent inhibition of different strains of HIV-1, HIV-2, and simian immunodeficiency virus (SIV).</text>
</comment>
<feature type="compositionally biased region" description="Polar residues" evidence="10">
    <location>
        <begin position="110"/>
        <end position="119"/>
    </location>
</feature>
<evidence type="ECO:0000256" key="5">
    <source>
        <dbReference type="ARBA" id="ARBA00022729"/>
    </source>
</evidence>
<feature type="chain" id="PRO_5018379160" description="C-C motif chemokine" evidence="9">
    <location>
        <begin position="25"/>
        <end position="119"/>
    </location>
</feature>
<keyword evidence="3 9" id="KW-0202">Cytokine</keyword>
<dbReference type="Gene3D" id="2.40.50.40">
    <property type="match status" value="1"/>
</dbReference>
<proteinExistence type="inferred from homology"/>
<comment type="similarity">
    <text evidence="2 9">Belongs to the intercrine beta (chemokine CC) family.</text>
</comment>
<dbReference type="GO" id="GO:0008009">
    <property type="term" value="F:chemokine activity"/>
    <property type="evidence" value="ECO:0007669"/>
    <property type="project" value="InterPro"/>
</dbReference>
<dbReference type="Pfam" id="PF00048">
    <property type="entry name" value="IL8"/>
    <property type="match status" value="1"/>
</dbReference>
<dbReference type="SMART" id="SM00199">
    <property type="entry name" value="SCY"/>
    <property type="match status" value="1"/>
</dbReference>
<dbReference type="InterPro" id="IPR036048">
    <property type="entry name" value="Interleukin_8-like_sf"/>
</dbReference>
<dbReference type="AlphaFoldDB" id="A0A3Q3EYE5"/>
<dbReference type="InterPro" id="IPR001811">
    <property type="entry name" value="Chemokine_IL8-like_dom"/>
</dbReference>
<feature type="region of interest" description="Disordered" evidence="10">
    <location>
        <begin position="92"/>
        <end position="119"/>
    </location>
</feature>
<evidence type="ECO:0000256" key="7">
    <source>
        <dbReference type="ARBA" id="ARBA00044740"/>
    </source>
</evidence>
<dbReference type="PROSITE" id="PS00472">
    <property type="entry name" value="SMALL_CYTOKINES_CC"/>
    <property type="match status" value="1"/>
</dbReference>
<evidence type="ECO:0000256" key="3">
    <source>
        <dbReference type="ARBA" id="ARBA00022514"/>
    </source>
</evidence>
<dbReference type="STRING" id="56723.ENSLBEP00000012384"/>
<feature type="domain" description="Chemokine interleukin-8-like" evidence="11">
    <location>
        <begin position="31"/>
        <end position="89"/>
    </location>
</feature>
<dbReference type="PANTHER" id="PTHR12015">
    <property type="entry name" value="SMALL INDUCIBLE CYTOKINE A"/>
    <property type="match status" value="1"/>
</dbReference>
<dbReference type="InParanoid" id="A0A3Q3EYE5"/>
<reference evidence="12" key="2">
    <citation type="submission" date="2025-09" db="UniProtKB">
        <authorList>
            <consortium name="Ensembl"/>
        </authorList>
    </citation>
    <scope>IDENTIFICATION</scope>
</reference>
<dbReference type="SUPFAM" id="SSF54117">
    <property type="entry name" value="Interleukin 8-like chemokines"/>
    <property type="match status" value="1"/>
</dbReference>
<evidence type="ECO:0000313" key="13">
    <source>
        <dbReference type="Proteomes" id="UP000261660"/>
    </source>
</evidence>
<evidence type="ECO:0000256" key="1">
    <source>
        <dbReference type="ARBA" id="ARBA00004613"/>
    </source>
</evidence>
<dbReference type="GO" id="GO:0005615">
    <property type="term" value="C:extracellular space"/>
    <property type="evidence" value="ECO:0007669"/>
    <property type="project" value="UniProtKB-KW"/>
</dbReference>
<keyword evidence="13" id="KW-1185">Reference proteome</keyword>
<dbReference type="Ensembl" id="ENSLBET00000013020.1">
    <property type="protein sequence ID" value="ENSLBEP00000012384.1"/>
    <property type="gene ID" value="ENSLBEG00000009506.1"/>
</dbReference>
<comment type="subunit">
    <text evidence="8">Self-associates. Also heterodimer of MIP-1-alpha(4-69) and MIP-1-beta(3-69). Interacts with CCR1.</text>
</comment>
<dbReference type="InterPro" id="IPR000827">
    <property type="entry name" value="Chemokine_CC_CS"/>
</dbReference>
<keyword evidence="4 9" id="KW-0964">Secreted</keyword>
<evidence type="ECO:0000256" key="9">
    <source>
        <dbReference type="RuleBase" id="RU361150"/>
    </source>
</evidence>
<organism evidence="12 13">
    <name type="scientific">Labrus bergylta</name>
    <name type="common">ballan wrasse</name>
    <dbReference type="NCBI Taxonomy" id="56723"/>
    <lineage>
        <taxon>Eukaryota</taxon>
        <taxon>Metazoa</taxon>
        <taxon>Chordata</taxon>
        <taxon>Craniata</taxon>
        <taxon>Vertebrata</taxon>
        <taxon>Euteleostomi</taxon>
        <taxon>Actinopterygii</taxon>
        <taxon>Neopterygii</taxon>
        <taxon>Teleostei</taxon>
        <taxon>Neoteleostei</taxon>
        <taxon>Acanthomorphata</taxon>
        <taxon>Eupercaria</taxon>
        <taxon>Labriformes</taxon>
        <taxon>Labridae</taxon>
        <taxon>Labrus</taxon>
    </lineage>
</organism>
<evidence type="ECO:0000256" key="4">
    <source>
        <dbReference type="ARBA" id="ARBA00022525"/>
    </source>
</evidence>